<organism evidence="11">
    <name type="scientific">Entamoeba dispar (strain ATCC PRA-260 / SAW760)</name>
    <dbReference type="NCBI Taxonomy" id="370354"/>
    <lineage>
        <taxon>Eukaryota</taxon>
        <taxon>Amoebozoa</taxon>
        <taxon>Evosea</taxon>
        <taxon>Archamoebae</taxon>
        <taxon>Mastigamoebida</taxon>
        <taxon>Entamoebidae</taxon>
        <taxon>Entamoeba</taxon>
    </lineage>
</organism>
<dbReference type="GO" id="GO:0004722">
    <property type="term" value="F:protein serine/threonine phosphatase activity"/>
    <property type="evidence" value="ECO:0007669"/>
    <property type="project" value="UniProtKB-EC"/>
</dbReference>
<evidence type="ECO:0000313" key="10">
    <source>
        <dbReference type="EMBL" id="EDR22956.1"/>
    </source>
</evidence>
<dbReference type="PROSITE" id="PS00383">
    <property type="entry name" value="TYR_PHOSPHATASE_1"/>
    <property type="match status" value="1"/>
</dbReference>
<sequence length="341" mass="39215">MHRRRDIGIDFTKKKITNTNMLKQLIKYIKTEKFLGSDVKSLIYQDNGLTDICTFNLFSNLQSIDISNNKIESIPKNLTTIQQLKSLNLSQNKISDGMDIISKLPLLTFLDLSNNNIKEFEIGRISQLTSLEILKITNNEIHTFDYNSLKPLKSLKEFYINTNYIESPIFTETTICLLFPSPFFQLIPNKIDEHIYLGSLDSTRNRDILIERNITGILSLGVKAIIVSKKIQVEYIDIGDLASEAIDQYFTKCFEFMDSIIKGGGSILIHCHAGISRSSTILIAYLMYKKMWSYKEAVIFIKKKRPIISPNSGFEKQLINFEHKLFNNGDLNNEENELEEE</sequence>
<dbReference type="InterPro" id="IPR003591">
    <property type="entry name" value="Leu-rich_rpt_typical-subtyp"/>
</dbReference>
<dbReference type="PROSITE" id="PS50054">
    <property type="entry name" value="TYR_PHOSPHATASE_DUAL"/>
    <property type="match status" value="1"/>
</dbReference>
<evidence type="ECO:0000259" key="8">
    <source>
        <dbReference type="PROSITE" id="PS50054"/>
    </source>
</evidence>
<dbReference type="InterPro" id="IPR001611">
    <property type="entry name" value="Leu-rich_rpt"/>
</dbReference>
<dbReference type="AlphaFoldDB" id="B0ERA8"/>
<reference evidence="11" key="1">
    <citation type="submission" date="2007-12" db="EMBL/GenBank/DDBJ databases">
        <title>Annotation of Entamoeba dispar SAW760.</title>
        <authorList>
            <person name="Lorenzi H."/>
            <person name="Inman J."/>
            <person name="Schobel S."/>
            <person name="Amedeo P."/>
            <person name="Caler E."/>
        </authorList>
    </citation>
    <scope>NUCLEOTIDE SEQUENCE [LARGE SCALE GENOMIC DNA]</scope>
    <source>
        <strain evidence="11">ATCC PRA-260 / SAW760</strain>
    </source>
</reference>
<gene>
    <name evidence="10" type="ORF">EDI_351460</name>
</gene>
<keyword evidence="6" id="KW-0904">Protein phosphatase</keyword>
<dbReference type="Proteomes" id="UP000008076">
    <property type="component" value="Unassembled WGS sequence"/>
</dbReference>
<dbReference type="PANTHER" id="PTHR10159">
    <property type="entry name" value="DUAL SPECIFICITY PROTEIN PHOSPHATASE"/>
    <property type="match status" value="1"/>
</dbReference>
<dbReference type="GO" id="GO:0005737">
    <property type="term" value="C:cytoplasm"/>
    <property type="evidence" value="ECO:0007669"/>
    <property type="project" value="TreeGrafter"/>
</dbReference>
<name>B0ERA8_ENTDS</name>
<comment type="catalytic activity">
    <reaction evidence="7">
        <text>O-phospho-L-seryl-[protein] + H2O = L-seryl-[protein] + phosphate</text>
        <dbReference type="Rhea" id="RHEA:20629"/>
        <dbReference type="Rhea" id="RHEA-COMP:9863"/>
        <dbReference type="Rhea" id="RHEA-COMP:11604"/>
        <dbReference type="ChEBI" id="CHEBI:15377"/>
        <dbReference type="ChEBI" id="CHEBI:29999"/>
        <dbReference type="ChEBI" id="CHEBI:43474"/>
        <dbReference type="ChEBI" id="CHEBI:83421"/>
        <dbReference type="EC" id="3.1.3.16"/>
    </reaction>
</comment>
<dbReference type="CDD" id="cd14498">
    <property type="entry name" value="DSP"/>
    <property type="match status" value="1"/>
</dbReference>
<dbReference type="Pfam" id="PF13855">
    <property type="entry name" value="LRR_8"/>
    <property type="match status" value="1"/>
</dbReference>
<keyword evidence="3" id="KW-0433">Leucine-rich repeat</keyword>
<evidence type="ECO:0000256" key="6">
    <source>
        <dbReference type="ARBA" id="ARBA00022912"/>
    </source>
</evidence>
<dbReference type="SUPFAM" id="SSF52799">
    <property type="entry name" value="(Phosphotyrosine protein) phosphatases II"/>
    <property type="match status" value="1"/>
</dbReference>
<dbReference type="VEuPathDB" id="AmoebaDB:EDI_351460"/>
<keyword evidence="4" id="KW-0677">Repeat</keyword>
<dbReference type="GO" id="GO:0008330">
    <property type="term" value="F:protein tyrosine/threonine phosphatase activity"/>
    <property type="evidence" value="ECO:0007669"/>
    <property type="project" value="TreeGrafter"/>
</dbReference>
<dbReference type="EMBL" id="DS550464">
    <property type="protein sequence ID" value="EDR22956.1"/>
    <property type="molecule type" value="Genomic_DNA"/>
</dbReference>
<dbReference type="PROSITE" id="PS51450">
    <property type="entry name" value="LRR"/>
    <property type="match status" value="2"/>
</dbReference>
<dbReference type="Gene3D" id="3.90.190.10">
    <property type="entry name" value="Protein tyrosine phosphatase superfamily"/>
    <property type="match status" value="1"/>
</dbReference>
<evidence type="ECO:0000256" key="7">
    <source>
        <dbReference type="ARBA" id="ARBA00047761"/>
    </source>
</evidence>
<dbReference type="SMART" id="SM00369">
    <property type="entry name" value="LRR_TYP"/>
    <property type="match status" value="3"/>
</dbReference>
<feature type="domain" description="Tyrosine-protein phosphatase" evidence="8">
    <location>
        <begin position="187"/>
        <end position="327"/>
    </location>
</feature>
<dbReference type="EC" id="3.1.3.48" evidence="2"/>
<accession>B0ERA8</accession>
<dbReference type="GO" id="GO:0017017">
    <property type="term" value="F:MAP kinase tyrosine/serine/threonine phosphatase activity"/>
    <property type="evidence" value="ECO:0007669"/>
    <property type="project" value="TreeGrafter"/>
</dbReference>
<evidence type="ECO:0000313" key="11">
    <source>
        <dbReference type="Proteomes" id="UP000008076"/>
    </source>
</evidence>
<evidence type="ECO:0000259" key="9">
    <source>
        <dbReference type="PROSITE" id="PS50056"/>
    </source>
</evidence>
<feature type="domain" description="Tyrosine specific protein phosphatases" evidence="9">
    <location>
        <begin position="248"/>
        <end position="306"/>
    </location>
</feature>
<dbReference type="Gene3D" id="3.80.10.10">
    <property type="entry name" value="Ribonuclease Inhibitor"/>
    <property type="match status" value="1"/>
</dbReference>
<dbReference type="InterPro" id="IPR000340">
    <property type="entry name" value="Dual-sp_phosphatase_cat-dom"/>
</dbReference>
<dbReference type="KEGG" id="edi:EDI_351460"/>
<keyword evidence="11" id="KW-1185">Reference proteome</keyword>
<proteinExistence type="inferred from homology"/>
<evidence type="ECO:0000256" key="2">
    <source>
        <dbReference type="ARBA" id="ARBA00013064"/>
    </source>
</evidence>
<dbReference type="InterPro" id="IPR032675">
    <property type="entry name" value="LRR_dom_sf"/>
</dbReference>
<dbReference type="SMART" id="SM00195">
    <property type="entry name" value="DSPc"/>
    <property type="match status" value="1"/>
</dbReference>
<dbReference type="eggNOG" id="KOG1716">
    <property type="taxonomic scope" value="Eukaryota"/>
</dbReference>
<dbReference type="GeneID" id="5885804"/>
<dbReference type="PANTHER" id="PTHR10159:SF519">
    <property type="entry name" value="DUAL SPECIFICITY PROTEIN PHOSPHATASE MPK3"/>
    <property type="match status" value="1"/>
</dbReference>
<evidence type="ECO:0000256" key="4">
    <source>
        <dbReference type="ARBA" id="ARBA00022737"/>
    </source>
</evidence>
<dbReference type="SUPFAM" id="SSF52075">
    <property type="entry name" value="Outer arm dynein light chain 1"/>
    <property type="match status" value="1"/>
</dbReference>
<keyword evidence="5 10" id="KW-0378">Hydrolase</keyword>
<dbReference type="PROSITE" id="PS50056">
    <property type="entry name" value="TYR_PHOSPHATASE_2"/>
    <property type="match status" value="1"/>
</dbReference>
<dbReference type="InterPro" id="IPR000387">
    <property type="entry name" value="Tyr_Pase_dom"/>
</dbReference>
<dbReference type="InterPro" id="IPR016130">
    <property type="entry name" value="Tyr_Pase_AS"/>
</dbReference>
<evidence type="ECO:0000256" key="1">
    <source>
        <dbReference type="ARBA" id="ARBA00008601"/>
    </source>
</evidence>
<evidence type="ECO:0000256" key="3">
    <source>
        <dbReference type="ARBA" id="ARBA00022614"/>
    </source>
</evidence>
<dbReference type="InterPro" id="IPR029021">
    <property type="entry name" value="Prot-tyrosine_phosphatase-like"/>
</dbReference>
<comment type="similarity">
    <text evidence="1">Belongs to the protein-tyrosine phosphatase family. Non-receptor class dual specificity subfamily.</text>
</comment>
<dbReference type="OMA" id="FRFIDEA"/>
<dbReference type="OrthoDB" id="10252009at2759"/>
<evidence type="ECO:0000256" key="5">
    <source>
        <dbReference type="ARBA" id="ARBA00022801"/>
    </source>
</evidence>
<dbReference type="GO" id="GO:0043409">
    <property type="term" value="P:negative regulation of MAPK cascade"/>
    <property type="evidence" value="ECO:0007669"/>
    <property type="project" value="TreeGrafter"/>
</dbReference>
<dbReference type="InterPro" id="IPR020422">
    <property type="entry name" value="TYR_PHOSPHATASE_DUAL_dom"/>
</dbReference>
<dbReference type="GO" id="GO:0033550">
    <property type="term" value="F:MAP kinase tyrosine phosphatase activity"/>
    <property type="evidence" value="ECO:0007669"/>
    <property type="project" value="TreeGrafter"/>
</dbReference>
<dbReference type="RefSeq" id="XP_001740636.1">
    <property type="nucleotide sequence ID" value="XM_001740584.1"/>
</dbReference>
<protein>
    <recommendedName>
        <fullName evidence="2">protein-tyrosine-phosphatase</fullName>
        <ecNumber evidence="2">3.1.3.48</ecNumber>
    </recommendedName>
</protein>
<dbReference type="Pfam" id="PF00782">
    <property type="entry name" value="DSPc"/>
    <property type="match status" value="1"/>
</dbReference>